<dbReference type="Pfam" id="PF05630">
    <property type="entry name" value="NPP1"/>
    <property type="match status" value="1"/>
</dbReference>
<name>A0A7X5XYL2_9SPHN</name>
<evidence type="ECO:0000313" key="3">
    <source>
        <dbReference type="Proteomes" id="UP000531251"/>
    </source>
</evidence>
<feature type="chain" id="PRO_5030994301" description="Necrosis inducing protein (NPP1)" evidence="1">
    <location>
        <begin position="33"/>
        <end position="287"/>
    </location>
</feature>
<proteinExistence type="predicted"/>
<dbReference type="AlphaFoldDB" id="A0A7X5XYL2"/>
<accession>A0A7X5XYL2</accession>
<dbReference type="EMBL" id="JAATJB010000005">
    <property type="protein sequence ID" value="NJB97769.1"/>
    <property type="molecule type" value="Genomic_DNA"/>
</dbReference>
<dbReference type="Proteomes" id="UP000531251">
    <property type="component" value="Unassembled WGS sequence"/>
</dbReference>
<dbReference type="RefSeq" id="WP_125972070.1">
    <property type="nucleotide sequence ID" value="NZ_BAAADY010000006.1"/>
</dbReference>
<gene>
    <name evidence="2" type="ORF">GGR89_002084</name>
</gene>
<dbReference type="PANTHER" id="PTHR33657:SF6">
    <property type="entry name" value="SECRETED PROTEIN"/>
    <property type="match status" value="1"/>
</dbReference>
<protein>
    <recommendedName>
        <fullName evidence="4">Necrosis inducing protein (NPP1)</fullName>
    </recommendedName>
</protein>
<sequence>MTKGRTTATTRHLLPKAALAALAVLPFQAAHAQGWPAPVAPLPELATSLDKRFQPALDFDTDVCFNVPAVNASGAISAKASTYATKPPASCRNPDYLRTSNAYVRARCNNGYCARVYAYFWQSDFSHAYDWETIIVWTTDAGTNSAVVGVTRGAHGKWETRATKDGQLRFQTDANGGQHVKMVFHYETWGFSHLFRFSKTDSGDEPPENGTGSWVVQPLVSWNGYPSLAVRNAVANYDFGSGNFEIKDARFAGSLKAALNTGITPGFNPDVDSGANSPGCPAGSTIC</sequence>
<dbReference type="InterPro" id="IPR008701">
    <property type="entry name" value="NPP1"/>
</dbReference>
<comment type="caution">
    <text evidence="2">The sequence shown here is derived from an EMBL/GenBank/DDBJ whole genome shotgun (WGS) entry which is preliminary data.</text>
</comment>
<organism evidence="2 3">
    <name type="scientific">Sphingomonas trueperi</name>
    <dbReference type="NCBI Taxonomy" id="53317"/>
    <lineage>
        <taxon>Bacteria</taxon>
        <taxon>Pseudomonadati</taxon>
        <taxon>Pseudomonadota</taxon>
        <taxon>Alphaproteobacteria</taxon>
        <taxon>Sphingomonadales</taxon>
        <taxon>Sphingomonadaceae</taxon>
        <taxon>Sphingomonas</taxon>
    </lineage>
</organism>
<dbReference type="PANTHER" id="PTHR33657">
    <property type="entry name" value="DOMAIN PROTEIN, PUTATIVE (AFU_ORTHOLOGUE AFUA_5G00600)-RELATED"/>
    <property type="match status" value="1"/>
</dbReference>
<feature type="signal peptide" evidence="1">
    <location>
        <begin position="1"/>
        <end position="32"/>
    </location>
</feature>
<keyword evidence="3" id="KW-1185">Reference proteome</keyword>
<evidence type="ECO:0008006" key="4">
    <source>
        <dbReference type="Google" id="ProtNLM"/>
    </source>
</evidence>
<dbReference type="PIRSF" id="PIRSF029958">
    <property type="entry name" value="Necrosis-inducing_protein"/>
    <property type="match status" value="1"/>
</dbReference>
<evidence type="ECO:0000313" key="2">
    <source>
        <dbReference type="EMBL" id="NJB97769.1"/>
    </source>
</evidence>
<evidence type="ECO:0000256" key="1">
    <source>
        <dbReference type="SAM" id="SignalP"/>
    </source>
</evidence>
<reference evidence="2 3" key="1">
    <citation type="submission" date="2020-03" db="EMBL/GenBank/DDBJ databases">
        <title>Genomic Encyclopedia of Type Strains, Phase IV (KMG-IV): sequencing the most valuable type-strain genomes for metagenomic binning, comparative biology and taxonomic classification.</title>
        <authorList>
            <person name="Goeker M."/>
        </authorList>
    </citation>
    <scope>NUCLEOTIDE SEQUENCE [LARGE SCALE GENOMIC DNA]</scope>
    <source>
        <strain evidence="2 3">DSM 7225</strain>
    </source>
</reference>
<keyword evidence="1" id="KW-0732">Signal</keyword>